<dbReference type="Proteomes" id="UP000298340">
    <property type="component" value="Unassembled WGS sequence"/>
</dbReference>
<evidence type="ECO:0000259" key="2">
    <source>
        <dbReference type="Pfam" id="PF18962"/>
    </source>
</evidence>
<dbReference type="NCBIfam" id="TIGR04183">
    <property type="entry name" value="Por_Secre_tail"/>
    <property type="match status" value="1"/>
</dbReference>
<evidence type="ECO:0000256" key="1">
    <source>
        <dbReference type="ARBA" id="ARBA00022729"/>
    </source>
</evidence>
<comment type="caution">
    <text evidence="4">The sequence shown here is derived from an EMBL/GenBank/DDBJ whole genome shotgun (WGS) entry which is preliminary data.</text>
</comment>
<dbReference type="OrthoDB" id="1266341at2"/>
<reference evidence="3" key="3">
    <citation type="submission" date="2019-03" db="EMBL/GenBank/DDBJ databases">
        <authorList>
            <person name="Whitman W."/>
            <person name="Huntemann M."/>
            <person name="Clum A."/>
            <person name="Pillay M."/>
            <person name="Palaniappan K."/>
            <person name="Varghese N."/>
            <person name="Mikhailova N."/>
            <person name="Stamatis D."/>
            <person name="Reddy T."/>
            <person name="Daum C."/>
            <person name="Shapiro N."/>
            <person name="Ivanova N."/>
            <person name="Kyrpides N."/>
            <person name="Woyke T."/>
        </authorList>
    </citation>
    <scope>NUCLEOTIDE SEQUENCE</scope>
    <source>
        <strain evidence="3">P5626</strain>
    </source>
</reference>
<protein>
    <submittedName>
        <fullName evidence="3">Secreted protein (Por secretion system target)</fullName>
    </submittedName>
    <submittedName>
        <fullName evidence="4">T9SS C-terminal target domain-containing protein</fullName>
    </submittedName>
</protein>
<dbReference type="Proteomes" id="UP000295270">
    <property type="component" value="Unassembled WGS sequence"/>
</dbReference>
<gene>
    <name evidence="4" type="ORF">D0809_03350</name>
    <name evidence="3" type="ORF">EV142_101503</name>
</gene>
<evidence type="ECO:0000313" key="4">
    <source>
        <dbReference type="EMBL" id="TEB46043.1"/>
    </source>
</evidence>
<dbReference type="EMBL" id="SLWA01000001">
    <property type="protein sequence ID" value="TCN60924.1"/>
    <property type="molecule type" value="Genomic_DNA"/>
</dbReference>
<evidence type="ECO:0000313" key="6">
    <source>
        <dbReference type="Proteomes" id="UP000298340"/>
    </source>
</evidence>
<dbReference type="EMBL" id="QWDN01000001">
    <property type="protein sequence ID" value="TEB46043.1"/>
    <property type="molecule type" value="Genomic_DNA"/>
</dbReference>
<organism evidence="4 6">
    <name type="scientific">Flavobacterium circumlabens</name>
    <dbReference type="NCBI Taxonomy" id="2133765"/>
    <lineage>
        <taxon>Bacteria</taxon>
        <taxon>Pseudomonadati</taxon>
        <taxon>Bacteroidota</taxon>
        <taxon>Flavobacteriia</taxon>
        <taxon>Flavobacteriales</taxon>
        <taxon>Flavobacteriaceae</taxon>
        <taxon>Flavobacterium</taxon>
    </lineage>
</organism>
<keyword evidence="1" id="KW-0732">Signal</keyword>
<keyword evidence="5" id="KW-1185">Reference proteome</keyword>
<dbReference type="InterPro" id="IPR026444">
    <property type="entry name" value="Secre_tail"/>
</dbReference>
<dbReference type="AlphaFoldDB" id="A0A4Y7UHW4"/>
<dbReference type="Pfam" id="PF18962">
    <property type="entry name" value="Por_Secre_tail"/>
    <property type="match status" value="1"/>
</dbReference>
<reference evidence="3 5" key="1">
    <citation type="journal article" date="2015" name="Stand. Genomic Sci.">
        <title>Genomic Encyclopedia of Bacterial and Archaeal Type Strains, Phase III: the genomes of soil and plant-associated and newly described type strains.</title>
        <authorList>
            <person name="Whitman W.B."/>
            <person name="Woyke T."/>
            <person name="Klenk H.P."/>
            <person name="Zhou Y."/>
            <person name="Lilburn T.G."/>
            <person name="Beck B.J."/>
            <person name="De Vos P."/>
            <person name="Vandamme P."/>
            <person name="Eisen J.A."/>
            <person name="Garrity G."/>
            <person name="Hugenholtz P."/>
            <person name="Kyrpides N.C."/>
        </authorList>
    </citation>
    <scope>NUCLEOTIDE SEQUENCE [LARGE SCALE GENOMIC DNA]</scope>
    <source>
        <strain evidence="3 5">P5626</strain>
    </source>
</reference>
<accession>A0A4Y7UHW4</accession>
<feature type="domain" description="Secretion system C-terminal sorting" evidence="2">
    <location>
        <begin position="73"/>
        <end position="145"/>
    </location>
</feature>
<sequence>MENMLILLLFGTFYVSQAQDKIKFSYDPVTGNQTVRELCLNCPPPAGKNVKEIEAIKEEDLLKFSSEDVISYYPNPVKEELYLKWELTNENFVQSIQVSGMNGQIVKSYENKKGSNEQNIPFQNYSVGVYIVSLFYSNGDQKTIKIIKQ</sequence>
<dbReference type="RefSeq" id="WP_132032344.1">
    <property type="nucleotide sequence ID" value="NZ_QWDN01000001.1"/>
</dbReference>
<evidence type="ECO:0000313" key="3">
    <source>
        <dbReference type="EMBL" id="TCN60924.1"/>
    </source>
</evidence>
<name>A0A4Y7UHW4_9FLAO</name>
<reference evidence="4 6" key="2">
    <citation type="journal article" date="2018" name="Syst. Appl. Microbiol.">
        <title>Flavobacterium circumlabens sp. nov. and Flavobacterium cupreum sp. nov., two psychrotrophic species isolated from Antarctic environmental samples.</title>
        <authorList>
            <person name="Kralova S."/>
            <person name="Busse H.J."/>
            <person name="Svec P."/>
            <person name="Maslanova I."/>
            <person name="Stankova E."/>
            <person name="Bartak M."/>
            <person name="Sedlacek I."/>
        </authorList>
    </citation>
    <scope>NUCLEOTIDE SEQUENCE [LARGE SCALE GENOMIC DNA]</scope>
    <source>
        <strain evidence="4 6">CCM 8828</strain>
    </source>
</reference>
<evidence type="ECO:0000313" key="5">
    <source>
        <dbReference type="Proteomes" id="UP000295270"/>
    </source>
</evidence>
<proteinExistence type="predicted"/>